<dbReference type="AlphaFoldDB" id="A0A2C5SLD5"/>
<dbReference type="InterPro" id="IPR035571">
    <property type="entry name" value="UPF0234-like_C"/>
</dbReference>
<dbReference type="GeneID" id="93360090"/>
<dbReference type="GO" id="GO:0005829">
    <property type="term" value="C:cytosol"/>
    <property type="evidence" value="ECO:0007669"/>
    <property type="project" value="TreeGrafter"/>
</dbReference>
<organism evidence="2 4">
    <name type="scientific">Morganella morganii</name>
    <name type="common">Proteus morganii</name>
    <dbReference type="NCBI Taxonomy" id="582"/>
    <lineage>
        <taxon>Bacteria</taxon>
        <taxon>Pseudomonadati</taxon>
        <taxon>Pseudomonadota</taxon>
        <taxon>Gammaproteobacteria</taxon>
        <taxon>Enterobacterales</taxon>
        <taxon>Morganellaceae</taxon>
        <taxon>Morganella</taxon>
    </lineage>
</organism>
<evidence type="ECO:0000313" key="3">
    <source>
        <dbReference type="EMBL" id="MDS0898639.1"/>
    </source>
</evidence>
<reference evidence="2" key="1">
    <citation type="submission" date="2017-12" db="EMBL/GenBank/DDBJ databases">
        <title>Genome sequencing and analysis.</title>
        <authorList>
            <person name="Huang Y.-T."/>
        </authorList>
    </citation>
    <scope>NUCLEOTIDE SEQUENCE</scope>
    <source>
        <strain evidence="2">VGH116</strain>
    </source>
</reference>
<protein>
    <submittedName>
        <fullName evidence="2">DUF406 domain-containing protein</fullName>
    </submittedName>
    <submittedName>
        <fullName evidence="3">DUF406 family protein</fullName>
    </submittedName>
</protein>
<evidence type="ECO:0000313" key="4">
    <source>
        <dbReference type="Proteomes" id="UP000650477"/>
    </source>
</evidence>
<comment type="caution">
    <text evidence="2">The sequence shown here is derived from an EMBL/GenBank/DDBJ whole genome shotgun (WGS) entry which is preliminary data.</text>
</comment>
<name>A0A2C5SLD5_MORMO</name>
<dbReference type="EMBL" id="PKLF01000004">
    <property type="protein sequence ID" value="MBE8611795.1"/>
    <property type="molecule type" value="Genomic_DNA"/>
</dbReference>
<dbReference type="NCBIfam" id="TIGR00743">
    <property type="entry name" value="DUF406 family protein"/>
    <property type="match status" value="1"/>
</dbReference>
<comment type="similarity">
    <text evidence="1">Belongs to the UPF0381 family.</text>
</comment>
<reference evidence="3" key="2">
    <citation type="submission" date="2023-02" db="EMBL/GenBank/DDBJ databases">
        <title>Detection, antimicrobial susceptibility and genomic characterization of NDM-producing species of Morganellaceae, Yersiniaceae, and Enterobacteriaceae other than Klebsiella.</title>
        <authorList>
            <person name="Camargo C.H."/>
            <person name="Sacchi C.T."/>
            <person name="Campos K.R."/>
        </authorList>
    </citation>
    <scope>NUCLEOTIDE SEQUENCE</scope>
    <source>
        <strain evidence="3">1189_21</strain>
    </source>
</reference>
<sequence length="98" mass="10497">MADEKKLCSAEETAACCCVDVGTIIDNESCTSSFERVFASKADAEQMMAALTAKANAAASEPCKIHSEYKETADGVLLKADFTFSCQAETLIFELGLR</sequence>
<gene>
    <name evidence="2" type="ORF">CYG68_05115</name>
    <name evidence="3" type="ORF">OSC06_11695</name>
</gene>
<dbReference type="Gene3D" id="3.30.70.860">
    <property type="match status" value="1"/>
</dbReference>
<evidence type="ECO:0000313" key="2">
    <source>
        <dbReference type="EMBL" id="MBE8611795.1"/>
    </source>
</evidence>
<dbReference type="Pfam" id="PF04175">
    <property type="entry name" value="DUF406"/>
    <property type="match status" value="1"/>
</dbReference>
<dbReference type="Proteomes" id="UP001182247">
    <property type="component" value="Unassembled WGS sequence"/>
</dbReference>
<dbReference type="PANTHER" id="PTHR38769">
    <property type="entry name" value="UPF0381 PROTEIN YFCZ-RELATED"/>
    <property type="match status" value="1"/>
</dbReference>
<dbReference type="PANTHER" id="PTHR38769:SF1">
    <property type="entry name" value="UPF0381 PROTEIN YFCZ-RELATED"/>
    <property type="match status" value="1"/>
</dbReference>
<dbReference type="EMBL" id="JAPKIY010000017">
    <property type="protein sequence ID" value="MDS0898639.1"/>
    <property type="molecule type" value="Genomic_DNA"/>
</dbReference>
<dbReference type="RefSeq" id="WP_004235078.1">
    <property type="nucleotide sequence ID" value="NZ_ABGYJJ040000001.1"/>
</dbReference>
<proteinExistence type="inferred from homology"/>
<accession>A0A2C5SLD5</accession>
<evidence type="ECO:0000256" key="1">
    <source>
        <dbReference type="ARBA" id="ARBA00006201"/>
    </source>
</evidence>
<dbReference type="Proteomes" id="UP000650477">
    <property type="component" value="Unassembled WGS sequence"/>
</dbReference>
<dbReference type="InterPro" id="IPR005272">
    <property type="entry name" value="DUF406"/>
</dbReference>